<dbReference type="Proteomes" id="UP000035740">
    <property type="component" value="Unassembled WGS sequence"/>
</dbReference>
<dbReference type="GO" id="GO:0015658">
    <property type="term" value="F:branched-chain amino acid transmembrane transporter activity"/>
    <property type="evidence" value="ECO:0007669"/>
    <property type="project" value="InterPro"/>
</dbReference>
<keyword evidence="3 4" id="KW-0472">Membrane</keyword>
<protein>
    <submittedName>
        <fullName evidence="5">Uncharacterized protein</fullName>
    </submittedName>
</protein>
<dbReference type="GO" id="GO:0005739">
    <property type="term" value="C:mitochondrion"/>
    <property type="evidence" value="ECO:0007669"/>
    <property type="project" value="InterPro"/>
</dbReference>
<comment type="subcellular location">
    <subcellularLocation>
        <location evidence="1">Membrane</location>
        <topology evidence="1">Multi-pass membrane protein</topology>
    </subcellularLocation>
</comment>
<sequence length="106" mass="12125">MCIWPCEDAVRMEAFGQPDDDLELTWRHLDKHRLFVWQFIVFMAIRLGLYPSTLIKTHMQARPSSSSSISLAFSSIYKTRGIAGFWSGFPSLGENAFSLFFELTAV</sequence>
<dbReference type="GO" id="GO:0009083">
    <property type="term" value="P:branched-chain amino acid catabolic process"/>
    <property type="evidence" value="ECO:0007669"/>
    <property type="project" value="InterPro"/>
</dbReference>
<evidence type="ECO:0000313" key="5">
    <source>
        <dbReference type="EMBL" id="KMS94060.1"/>
    </source>
</evidence>
<dbReference type="EMBL" id="KQ096486">
    <property type="protein sequence ID" value="KMS94060.1"/>
    <property type="molecule type" value="Genomic_DNA"/>
</dbReference>
<dbReference type="Gramene" id="KMS94060">
    <property type="protein sequence ID" value="KMS94060"/>
    <property type="gene ID" value="BVRB_025200"/>
</dbReference>
<proteinExistence type="predicted"/>
<dbReference type="Gene3D" id="1.50.40.10">
    <property type="entry name" value="Mitochondrial carrier domain"/>
    <property type="match status" value="1"/>
</dbReference>
<dbReference type="Pfam" id="PF00153">
    <property type="entry name" value="Mito_carr"/>
    <property type="match status" value="1"/>
</dbReference>
<dbReference type="PANTHER" id="PTHR46314">
    <property type="entry name" value="SOLUTE CARRIER FAMILY 25 MEMBER 44"/>
    <property type="match status" value="1"/>
</dbReference>
<feature type="transmembrane region" description="Helical" evidence="4">
    <location>
        <begin position="34"/>
        <end position="55"/>
    </location>
</feature>
<dbReference type="GO" id="GO:0016020">
    <property type="term" value="C:membrane"/>
    <property type="evidence" value="ECO:0007669"/>
    <property type="project" value="UniProtKB-SubCell"/>
</dbReference>
<reference evidence="5 6" key="1">
    <citation type="journal article" date="2014" name="Nature">
        <title>The genome of the recently domesticated crop plant sugar beet (Beta vulgaris).</title>
        <authorList>
            <person name="Dohm J.C."/>
            <person name="Minoche A.E."/>
            <person name="Holtgrawe D."/>
            <person name="Capella-Gutierrez S."/>
            <person name="Zakrzewski F."/>
            <person name="Tafer H."/>
            <person name="Rupp O."/>
            <person name="Sorensen T.R."/>
            <person name="Stracke R."/>
            <person name="Reinhardt R."/>
            <person name="Goesmann A."/>
            <person name="Kraft T."/>
            <person name="Schulz B."/>
            <person name="Stadler P.F."/>
            <person name="Schmidt T."/>
            <person name="Gabaldon T."/>
            <person name="Lehrach H."/>
            <person name="Weisshaar B."/>
            <person name="Himmelbauer H."/>
        </authorList>
    </citation>
    <scope>NUCLEOTIDE SEQUENCE [LARGE SCALE GENOMIC DNA]</scope>
    <source>
        <tissue evidence="5">Taproot</tissue>
    </source>
</reference>
<dbReference type="InterPro" id="IPR023395">
    <property type="entry name" value="MCP_dom_sf"/>
</dbReference>
<keyword evidence="2 4" id="KW-0812">Transmembrane</keyword>
<dbReference type="SUPFAM" id="SSF103506">
    <property type="entry name" value="Mitochondrial carrier"/>
    <property type="match status" value="1"/>
</dbReference>
<evidence type="ECO:0000256" key="1">
    <source>
        <dbReference type="ARBA" id="ARBA00004141"/>
    </source>
</evidence>
<dbReference type="InterPro" id="IPR018108">
    <property type="entry name" value="MCP_transmembrane"/>
</dbReference>
<evidence type="ECO:0000256" key="3">
    <source>
        <dbReference type="ARBA" id="ARBA00023136"/>
    </source>
</evidence>
<evidence type="ECO:0000256" key="2">
    <source>
        <dbReference type="ARBA" id="ARBA00022692"/>
    </source>
</evidence>
<evidence type="ECO:0000313" key="6">
    <source>
        <dbReference type="Proteomes" id="UP000035740"/>
    </source>
</evidence>
<keyword evidence="6" id="KW-1185">Reference proteome</keyword>
<dbReference type="AlphaFoldDB" id="A0A0J8DTG1"/>
<keyword evidence="4" id="KW-1133">Transmembrane helix</keyword>
<dbReference type="PANTHER" id="PTHR46314:SF2">
    <property type="entry name" value="SOLUTE CARRIER FAMILY 25 MEMBER 44"/>
    <property type="match status" value="1"/>
</dbReference>
<evidence type="ECO:0000256" key="4">
    <source>
        <dbReference type="SAM" id="Phobius"/>
    </source>
</evidence>
<gene>
    <name evidence="5" type="ORF">BVRB_025200</name>
</gene>
<accession>A0A0J8DTG1</accession>
<dbReference type="OrthoDB" id="250329at2759"/>
<dbReference type="InterPro" id="IPR042164">
    <property type="entry name" value="SLC25A44"/>
</dbReference>
<name>A0A0J8DTG1_BETVV</name>
<organism evidence="5 6">
    <name type="scientific">Beta vulgaris subsp. vulgaris</name>
    <name type="common">Beet</name>
    <dbReference type="NCBI Taxonomy" id="3555"/>
    <lineage>
        <taxon>Eukaryota</taxon>
        <taxon>Viridiplantae</taxon>
        <taxon>Streptophyta</taxon>
        <taxon>Embryophyta</taxon>
        <taxon>Tracheophyta</taxon>
        <taxon>Spermatophyta</taxon>
        <taxon>Magnoliopsida</taxon>
        <taxon>eudicotyledons</taxon>
        <taxon>Gunneridae</taxon>
        <taxon>Pentapetalae</taxon>
        <taxon>Caryophyllales</taxon>
        <taxon>Chenopodiaceae</taxon>
        <taxon>Betoideae</taxon>
        <taxon>Beta</taxon>
    </lineage>
</organism>